<evidence type="ECO:0000313" key="3">
    <source>
        <dbReference type="EMBL" id="CAL95993.1"/>
    </source>
</evidence>
<dbReference type="Proteomes" id="UP000002588">
    <property type="component" value="Chromosome"/>
</dbReference>
<dbReference type="eggNOG" id="COG2138">
    <property type="taxonomic scope" value="Bacteria"/>
</dbReference>
<evidence type="ECO:0000256" key="1">
    <source>
        <dbReference type="ARBA" id="ARBA00022723"/>
    </source>
</evidence>
<evidence type="ECO:0000256" key="2">
    <source>
        <dbReference type="ARBA" id="ARBA00023239"/>
    </source>
</evidence>
<gene>
    <name evidence="3" type="ordered locus">azo3377</name>
</gene>
<dbReference type="CDD" id="cd03416">
    <property type="entry name" value="CbiX_SirB_N"/>
    <property type="match status" value="1"/>
</dbReference>
<dbReference type="InterPro" id="IPR002762">
    <property type="entry name" value="CbiX-like"/>
</dbReference>
<keyword evidence="2" id="KW-0456">Lyase</keyword>
<dbReference type="STRING" id="62928.azo3377"/>
<keyword evidence="4" id="KW-1185">Reference proteome</keyword>
<dbReference type="PANTHER" id="PTHR33542:SF5">
    <property type="entry name" value="FERROCHELATASE CHE1"/>
    <property type="match status" value="1"/>
</dbReference>
<accession>A1KAY7</accession>
<proteinExistence type="predicted"/>
<protein>
    <recommendedName>
        <fullName evidence="5">Sirohydrochlorin cobaltochelatase</fullName>
    </recommendedName>
</protein>
<organism evidence="3 4">
    <name type="scientific">Azoarcus sp. (strain BH72)</name>
    <dbReference type="NCBI Taxonomy" id="418699"/>
    <lineage>
        <taxon>Bacteria</taxon>
        <taxon>Pseudomonadati</taxon>
        <taxon>Pseudomonadota</taxon>
        <taxon>Betaproteobacteria</taxon>
        <taxon>Rhodocyclales</taxon>
        <taxon>Zoogloeaceae</taxon>
        <taxon>Azoarcus</taxon>
    </lineage>
</organism>
<dbReference type="SUPFAM" id="SSF53800">
    <property type="entry name" value="Chelatase"/>
    <property type="match status" value="1"/>
</dbReference>
<sequence>MPSGQAATPADTVLLFGHGARDPQWAGPMQRIRARMLAAPNPPRVELAFLELMSPSLPEAIAAAVADGARHILVVPVFLAQGGHLKRDVPALVATAAAAHPRCRIELAGAVGEADAVIDAIAAYAERCRG</sequence>
<name>A1KAY7_AZOSB</name>
<keyword evidence="1" id="KW-0479">Metal-binding</keyword>
<dbReference type="GO" id="GO:0016829">
    <property type="term" value="F:lyase activity"/>
    <property type="evidence" value="ECO:0007669"/>
    <property type="project" value="UniProtKB-KW"/>
</dbReference>
<evidence type="ECO:0008006" key="5">
    <source>
        <dbReference type="Google" id="ProtNLM"/>
    </source>
</evidence>
<dbReference type="PANTHER" id="PTHR33542">
    <property type="entry name" value="SIROHYDROCHLORIN FERROCHELATASE, CHLOROPLASTIC"/>
    <property type="match status" value="1"/>
</dbReference>
<dbReference type="Pfam" id="PF01903">
    <property type="entry name" value="CbiX"/>
    <property type="match status" value="1"/>
</dbReference>
<dbReference type="InterPro" id="IPR050963">
    <property type="entry name" value="Sirohydro_Cobaltochel/CbiX"/>
</dbReference>
<evidence type="ECO:0000313" key="4">
    <source>
        <dbReference type="Proteomes" id="UP000002588"/>
    </source>
</evidence>
<dbReference type="AlphaFoldDB" id="A1KAY7"/>
<dbReference type="EMBL" id="AM406670">
    <property type="protein sequence ID" value="CAL95993.1"/>
    <property type="molecule type" value="Genomic_DNA"/>
</dbReference>
<reference evidence="3 4" key="1">
    <citation type="journal article" date="2006" name="Nat. Biotechnol.">
        <title>Complete genome of the mutualistic, N2-fixing grass endophyte Azoarcus sp. strain BH72.</title>
        <authorList>
            <person name="Krause A."/>
            <person name="Ramakumar A."/>
            <person name="Bartels D."/>
            <person name="Battistoni F."/>
            <person name="Bekel T."/>
            <person name="Boch J."/>
            <person name="Boehm M."/>
            <person name="Friedrich F."/>
            <person name="Hurek T."/>
            <person name="Krause L."/>
            <person name="Linke B."/>
            <person name="McHardy A.C."/>
            <person name="Sarkar A."/>
            <person name="Schneiker S."/>
            <person name="Syed A.A."/>
            <person name="Thauer R."/>
            <person name="Vorhoelter F.-J."/>
            <person name="Weidner S."/>
            <person name="Puehler A."/>
            <person name="Reinhold-Hurek B."/>
            <person name="Kaiser O."/>
            <person name="Goesmann A."/>
        </authorList>
    </citation>
    <scope>NUCLEOTIDE SEQUENCE [LARGE SCALE GENOMIC DNA]</scope>
    <source>
        <strain evidence="3 4">BH72</strain>
    </source>
</reference>
<dbReference type="HOGENOM" id="CLU_065901_2_2_4"/>
<dbReference type="GO" id="GO:0046872">
    <property type="term" value="F:metal ion binding"/>
    <property type="evidence" value="ECO:0007669"/>
    <property type="project" value="UniProtKB-KW"/>
</dbReference>
<dbReference type="Gene3D" id="3.40.50.1400">
    <property type="match status" value="1"/>
</dbReference>
<dbReference type="KEGG" id="azo:azo3377"/>